<dbReference type="InterPro" id="IPR025737">
    <property type="entry name" value="FApF"/>
</dbReference>
<name>A0A1H0JNC0_9PSED</name>
<dbReference type="Proteomes" id="UP000242957">
    <property type="component" value="Unassembled WGS sequence"/>
</dbReference>
<dbReference type="AlphaFoldDB" id="A0A1H0JNC0"/>
<evidence type="ECO:0000313" key="2">
    <source>
        <dbReference type="Proteomes" id="UP000242957"/>
    </source>
</evidence>
<organism evidence="1 2">
    <name type="scientific">Pseudomonas jinjuensis</name>
    <dbReference type="NCBI Taxonomy" id="198616"/>
    <lineage>
        <taxon>Bacteria</taxon>
        <taxon>Pseudomonadati</taxon>
        <taxon>Pseudomonadota</taxon>
        <taxon>Gammaproteobacteria</taxon>
        <taxon>Pseudomonadales</taxon>
        <taxon>Pseudomonadaceae</taxon>
        <taxon>Pseudomonas</taxon>
    </lineage>
</organism>
<accession>A0A1H0JNC0</accession>
<evidence type="ECO:0000313" key="1">
    <source>
        <dbReference type="EMBL" id="SDO45033.1"/>
    </source>
</evidence>
<dbReference type="RefSeq" id="WP_084311201.1">
    <property type="nucleotide sequence ID" value="NZ_FNIJ01000011.1"/>
</dbReference>
<dbReference type="OrthoDB" id="191143at2"/>
<dbReference type="EMBL" id="FNIJ01000011">
    <property type="protein sequence ID" value="SDO45033.1"/>
    <property type="molecule type" value="Genomic_DNA"/>
</dbReference>
<sequence>MNNKSANNRIESLARFRPSDDFFRRLIPGLFCLGSMAANAGVIATDPGDYVAFPAGTNLALLYYNHAERNDIYLDGHKQDASGFGLDSDIAALRAVHYVQWGPVLAAPQVIVPFGSLRMSGARNDSAEGVGDPMFGSAFWLLNDPEHQRYLSFGTWIAAPLGNYDEDDAAMNIGENRWKGIVHASYTQSLVGNLAAEITAEWDFFGDNDDFAGMTRKQSRIFETQTHLRYNFSPGNFAAVSYYHTTGGENELDGVDLDDGLNSKRVMFSVAHMLTPSVQLLGQVGQDIEVRNGPEEQFRVGFRLLKIF</sequence>
<reference evidence="2" key="1">
    <citation type="submission" date="2016-10" db="EMBL/GenBank/DDBJ databases">
        <authorList>
            <person name="Varghese N."/>
            <person name="Submissions S."/>
        </authorList>
    </citation>
    <scope>NUCLEOTIDE SEQUENCE [LARGE SCALE GENOMIC DNA]</scope>
    <source>
        <strain evidence="2">JCM 21621</strain>
    </source>
</reference>
<dbReference type="STRING" id="198616.SAMN05216193_111141"/>
<keyword evidence="2" id="KW-1185">Reference proteome</keyword>
<protein>
    <submittedName>
        <fullName evidence="1">MetA-pathway of phenol degradation</fullName>
    </submittedName>
</protein>
<proteinExistence type="predicted"/>
<dbReference type="Pfam" id="PF13557">
    <property type="entry name" value="Phenol_MetA_deg"/>
    <property type="match status" value="1"/>
</dbReference>
<gene>
    <name evidence="1" type="ORF">SAMN05216193_111141</name>
</gene>